<evidence type="ECO:0000313" key="1">
    <source>
        <dbReference type="EMBL" id="KKL51759.1"/>
    </source>
</evidence>
<proteinExistence type="predicted"/>
<gene>
    <name evidence="1" type="ORF">LCGC14_2292250</name>
</gene>
<accession>A0A0F9CRJ8</accession>
<organism evidence="1">
    <name type="scientific">marine sediment metagenome</name>
    <dbReference type="NCBI Taxonomy" id="412755"/>
    <lineage>
        <taxon>unclassified sequences</taxon>
        <taxon>metagenomes</taxon>
        <taxon>ecological metagenomes</taxon>
    </lineage>
</organism>
<dbReference type="AlphaFoldDB" id="A0A0F9CRJ8"/>
<reference evidence="1" key="1">
    <citation type="journal article" date="2015" name="Nature">
        <title>Complex archaea that bridge the gap between prokaryotes and eukaryotes.</title>
        <authorList>
            <person name="Spang A."/>
            <person name="Saw J.H."/>
            <person name="Jorgensen S.L."/>
            <person name="Zaremba-Niedzwiedzka K."/>
            <person name="Martijn J."/>
            <person name="Lind A.E."/>
            <person name="van Eijk R."/>
            <person name="Schleper C."/>
            <person name="Guy L."/>
            <person name="Ettema T.J."/>
        </authorList>
    </citation>
    <scope>NUCLEOTIDE SEQUENCE</scope>
</reference>
<dbReference type="EMBL" id="LAZR01032136">
    <property type="protein sequence ID" value="KKL51759.1"/>
    <property type="molecule type" value="Genomic_DNA"/>
</dbReference>
<comment type="caution">
    <text evidence="1">The sequence shown here is derived from an EMBL/GenBank/DDBJ whole genome shotgun (WGS) entry which is preliminary data.</text>
</comment>
<protein>
    <submittedName>
        <fullName evidence="1">Uncharacterized protein</fullName>
    </submittedName>
</protein>
<feature type="non-terminal residue" evidence="1">
    <location>
        <position position="151"/>
    </location>
</feature>
<sequence>MPFDQIQETQTQNFTRRDRFKRVGQREVLPVAIKSRNLASFIFRSGEASGSISLINGDSLTINYTLTQNSEFDIFGSNYIALYVGSETTANQLFPVNGVSQDITDWQISGPAHSLSKWETGGFLKYADYSSINVVNVSAGSVTLITTSRWR</sequence>
<name>A0A0F9CRJ8_9ZZZZ</name>